<proteinExistence type="evidence at transcript level"/>
<protein>
    <submittedName>
        <fullName evidence="1">Macaca fascicularis brain cDNA clone: QbsB-10643, similar to human chromodomain helicase DNA binding protein 4 (CHD4), mRNA, RefSeq: NM_001273.1</fullName>
    </submittedName>
</protein>
<dbReference type="EMBL" id="AB170180">
    <property type="protein sequence ID" value="BAE87243.1"/>
    <property type="molecule type" value="mRNA"/>
</dbReference>
<evidence type="ECO:0000313" key="1">
    <source>
        <dbReference type="EMBL" id="BAE87243.1"/>
    </source>
</evidence>
<name>I7G7Q9_MACFA</name>
<dbReference type="AlphaFoldDB" id="I7G7Q9"/>
<reference evidence="1" key="1">
    <citation type="journal article" date="2007" name="PLoS Biol.">
        <title>Rate of evolution in brain-expressed genes in humans and other primates.</title>
        <authorList>
            <person name="Wang H.-Y."/>
            <person name="Chien H.-C."/>
            <person name="Osada N."/>
            <person name="Hashimoto K."/>
            <person name="Sugano S."/>
            <person name="Gojobori T."/>
            <person name="Chou C.-K."/>
            <person name="Tsai S.-F."/>
            <person name="Wu C.-I."/>
            <person name="Shen C.-K.J."/>
        </authorList>
    </citation>
    <scope>NUCLEOTIDE SEQUENCE</scope>
</reference>
<accession>I7G7Q9</accession>
<organism evidence="1">
    <name type="scientific">Macaca fascicularis</name>
    <name type="common">Crab-eating macaque</name>
    <name type="synonym">Cynomolgus monkey</name>
    <dbReference type="NCBI Taxonomy" id="9541"/>
    <lineage>
        <taxon>Eukaryota</taxon>
        <taxon>Metazoa</taxon>
        <taxon>Chordata</taxon>
        <taxon>Craniata</taxon>
        <taxon>Vertebrata</taxon>
        <taxon>Euteleostomi</taxon>
        <taxon>Mammalia</taxon>
        <taxon>Eutheria</taxon>
        <taxon>Euarchontoglires</taxon>
        <taxon>Primates</taxon>
        <taxon>Haplorrhini</taxon>
        <taxon>Catarrhini</taxon>
        <taxon>Cercopithecidae</taxon>
        <taxon>Cercopithecinae</taxon>
        <taxon>Macaca</taxon>
    </lineage>
</organism>
<sequence length="166" mass="19502">MKRTQKRICQKQRLQSSRRRKSLRNLGTLKSLRASAKKRSVCSYAGSWGTALGRGQSLWRRRKRWLCAQTVRAATIPLVRRRRRSLDLRKRRRANPSGRRRRRRMTMMMIQRSLNHLLSSWKTGAWKTLTTCSQRRIIEPSPTTRPSASLSDPSLLQKIPRLLSPR</sequence>